<gene>
    <name evidence="2" type="ORF">SLS56_011170</name>
</gene>
<reference evidence="2 3" key="1">
    <citation type="submission" date="2024-02" db="EMBL/GenBank/DDBJ databases">
        <title>De novo assembly and annotation of 12 fungi associated with fruit tree decline syndrome in Ontario, Canada.</title>
        <authorList>
            <person name="Sulman M."/>
            <person name="Ellouze W."/>
            <person name="Ilyukhin E."/>
        </authorList>
    </citation>
    <scope>NUCLEOTIDE SEQUENCE [LARGE SCALE GENOMIC DNA]</scope>
    <source>
        <strain evidence="2 3">M1-105</strain>
    </source>
</reference>
<evidence type="ECO:0000313" key="2">
    <source>
        <dbReference type="EMBL" id="KAL1617004.1"/>
    </source>
</evidence>
<protein>
    <recommendedName>
        <fullName evidence="4">Heterokaryon incompatibility domain-containing protein</fullName>
    </recommendedName>
</protein>
<dbReference type="Proteomes" id="UP001521116">
    <property type="component" value="Unassembled WGS sequence"/>
</dbReference>
<keyword evidence="3" id="KW-1185">Reference proteome</keyword>
<proteinExistence type="predicted"/>
<evidence type="ECO:0008006" key="4">
    <source>
        <dbReference type="Google" id="ProtNLM"/>
    </source>
</evidence>
<dbReference type="PANTHER" id="PTHR39596">
    <property type="match status" value="1"/>
</dbReference>
<comment type="caution">
    <text evidence="2">The sequence shown here is derived from an EMBL/GenBank/DDBJ whole genome shotgun (WGS) entry which is preliminary data.</text>
</comment>
<accession>A0ABR3SCH2</accession>
<dbReference type="EMBL" id="JAJVDC020000244">
    <property type="protein sequence ID" value="KAL1617004.1"/>
    <property type="molecule type" value="Genomic_DNA"/>
</dbReference>
<name>A0ABR3SCH2_9PEZI</name>
<sequence length="833" mass="92798">MDESPSARPLLVRRDDVQRLLQDGIDFHYPDGGRPTKPFWTLDATYGSAEPMDALYMNPTRDDRLKNAKNLCKEWCSLIADPDGHWSRLDRAFAERLHFHVKGAQEPPEHYVKQALDLLTQLSATRFAHWNPDDESACESLDARYFISQDARRTIRNLTAVSSVDTNTVKMALHVLVAEGFTAMSLDSYLFFLTEQLEAALHLPARPDSSASQLLILRAFLWKAWQRATVLHRWYLLREKLRAGAHMGLDSSLTSIGRHLKRVEASAGGPMVDTSPTRTPEYMCKWAFELLRTNRATAGTDFGHFLHRYRQAFGDFPARCVPTSTGSFTQCPGQSPAQCRRFAGARIDDQSAHAGSCSGVCPRLFWDEECYRSVTGARAVSLDAVQDGSLRYCSASGDTMAVSHVWSHGQGGRPEKAEDSTGFNACLHRRYSAIARRFGCHSYWMDTPCIPQDHNLRREAIESINRVFASSRLTLVCDRDIMSIDVRERDIGTYETLLAALLVSDWNVRAWTLLEGYQGAANIHLLCKHDETLRLADAIAAVHTAGDIVLASMSMATEHLFPPRESAHTTTTTKPAHPQDKRFKPSLVQSGRLLSHRHASRAGDEIVIWSLLRGHLSHTAAAFWRSQQTVDTGFLVSDVPRISGELGLSWAPARPDLPPTADAGARKRRFASEGANTEVGGITEDGLRAFWLVCAFGDAGFRRGAGGWLATRVTQVREIVAGRVPLVDSWIRNCDARADYYRGMWLLPAAARRRLDGIAAEVGVSADGLALLQAVESGPYYTDLPYAYQGDGEDALLVLVEKKEGGNWVWRKVVVWDADVPLPPFTRQRILIQ</sequence>
<feature type="region of interest" description="Disordered" evidence="1">
    <location>
        <begin position="564"/>
        <end position="583"/>
    </location>
</feature>
<evidence type="ECO:0000256" key="1">
    <source>
        <dbReference type="SAM" id="MobiDB-lite"/>
    </source>
</evidence>
<dbReference type="PANTHER" id="PTHR39596:SF4">
    <property type="entry name" value="HET DOMAIN PROTEIN (AFU_ORTHOLOGUE AFUA_3G03140)-RELATED"/>
    <property type="match status" value="1"/>
</dbReference>
<evidence type="ECO:0000313" key="3">
    <source>
        <dbReference type="Proteomes" id="UP001521116"/>
    </source>
</evidence>
<organism evidence="2 3">
    <name type="scientific">Neofusicoccum ribis</name>
    <dbReference type="NCBI Taxonomy" id="45134"/>
    <lineage>
        <taxon>Eukaryota</taxon>
        <taxon>Fungi</taxon>
        <taxon>Dikarya</taxon>
        <taxon>Ascomycota</taxon>
        <taxon>Pezizomycotina</taxon>
        <taxon>Dothideomycetes</taxon>
        <taxon>Dothideomycetes incertae sedis</taxon>
        <taxon>Botryosphaeriales</taxon>
        <taxon>Botryosphaeriaceae</taxon>
        <taxon>Neofusicoccum</taxon>
    </lineage>
</organism>